<accession>A0ACC4CZY5</accession>
<proteinExistence type="predicted"/>
<sequence length="136" mass="15246">MCTNLLQLIFQSVHGMEYGFGAHEYPTSGVFEVEPRSCPGFIFRRSVLLGSTNMSRSEFRPGDFCMWLFGILMNIMFSYLDPNTDVDDDDDGLESVASSTTSRSEEEGSNHHLLASPNGEVAFLKEKPVRLARELL</sequence>
<gene>
    <name evidence="1" type="ORF">D5086_001394</name>
</gene>
<evidence type="ECO:0000313" key="1">
    <source>
        <dbReference type="EMBL" id="KAL3610374.1"/>
    </source>
</evidence>
<reference evidence="1 2" key="1">
    <citation type="journal article" date="2024" name="Plant Biotechnol. J.">
        <title>Genome and CRISPR/Cas9 system of a widespread forest tree (Populus alba) in the world.</title>
        <authorList>
            <person name="Liu Y.J."/>
            <person name="Jiang P.F."/>
            <person name="Han X.M."/>
            <person name="Li X.Y."/>
            <person name="Wang H.M."/>
            <person name="Wang Y.J."/>
            <person name="Wang X.X."/>
            <person name="Zeng Q.Y."/>
        </authorList>
    </citation>
    <scope>NUCLEOTIDE SEQUENCE [LARGE SCALE GENOMIC DNA]</scope>
    <source>
        <strain evidence="2">cv. PAL-ZL1</strain>
    </source>
</reference>
<comment type="caution">
    <text evidence="1">The sequence shown here is derived from an EMBL/GenBank/DDBJ whole genome shotgun (WGS) entry which is preliminary data.</text>
</comment>
<name>A0ACC4CZY5_POPAL</name>
<organism evidence="1 2">
    <name type="scientific">Populus alba</name>
    <name type="common">White poplar</name>
    <dbReference type="NCBI Taxonomy" id="43335"/>
    <lineage>
        <taxon>Eukaryota</taxon>
        <taxon>Viridiplantae</taxon>
        <taxon>Streptophyta</taxon>
        <taxon>Embryophyta</taxon>
        <taxon>Tracheophyta</taxon>
        <taxon>Spermatophyta</taxon>
        <taxon>Magnoliopsida</taxon>
        <taxon>eudicotyledons</taxon>
        <taxon>Gunneridae</taxon>
        <taxon>Pentapetalae</taxon>
        <taxon>rosids</taxon>
        <taxon>fabids</taxon>
        <taxon>Malpighiales</taxon>
        <taxon>Salicaceae</taxon>
        <taxon>Saliceae</taxon>
        <taxon>Populus</taxon>
    </lineage>
</organism>
<keyword evidence="2" id="KW-1185">Reference proteome</keyword>
<protein>
    <submittedName>
        <fullName evidence="1">Uncharacterized protein</fullName>
    </submittedName>
</protein>
<evidence type="ECO:0000313" key="2">
    <source>
        <dbReference type="Proteomes" id="UP000309997"/>
    </source>
</evidence>
<dbReference type="Proteomes" id="UP000309997">
    <property type="component" value="Unassembled WGS sequence"/>
</dbReference>
<dbReference type="EMBL" id="RCHU02000001">
    <property type="protein sequence ID" value="KAL3610374.1"/>
    <property type="molecule type" value="Genomic_DNA"/>
</dbReference>